<dbReference type="InterPro" id="IPR001753">
    <property type="entry name" value="Enoyl-CoA_hydra/iso"/>
</dbReference>
<evidence type="ECO:0000313" key="2">
    <source>
        <dbReference type="Proteomes" id="UP000085678"/>
    </source>
</evidence>
<dbReference type="CDD" id="cd06558">
    <property type="entry name" value="crotonase-like"/>
    <property type="match status" value="1"/>
</dbReference>
<dbReference type="PANTHER" id="PTHR43802:SF1">
    <property type="entry name" value="IP11341P-RELATED"/>
    <property type="match status" value="1"/>
</dbReference>
<dbReference type="KEGG" id="lak:106156035"/>
<proteinExistence type="inferred from homology"/>
<keyword evidence="2" id="KW-1185">Reference proteome</keyword>
<dbReference type="Proteomes" id="UP000085678">
    <property type="component" value="Unplaced"/>
</dbReference>
<dbReference type="RefSeq" id="XP_013386560.1">
    <property type="nucleotide sequence ID" value="XM_013531106.1"/>
</dbReference>
<dbReference type="OMA" id="DARIGYM"/>
<dbReference type="Pfam" id="PF00378">
    <property type="entry name" value="ECH_1"/>
    <property type="match status" value="1"/>
</dbReference>
<dbReference type="RefSeq" id="XP_013386561.1">
    <property type="nucleotide sequence ID" value="XM_013531107.1"/>
</dbReference>
<dbReference type="PANTHER" id="PTHR43802">
    <property type="entry name" value="ENOYL-COA HYDRATASE"/>
    <property type="match status" value="1"/>
</dbReference>
<dbReference type="Gene3D" id="3.90.226.10">
    <property type="entry name" value="2-enoyl-CoA Hydratase, Chain A, domain 1"/>
    <property type="match status" value="1"/>
</dbReference>
<dbReference type="InterPro" id="IPR029045">
    <property type="entry name" value="ClpP/crotonase-like_dom_sf"/>
</dbReference>
<dbReference type="AlphaFoldDB" id="A0A1S3HM51"/>
<sequence>MFLAARCLRRQRREIPLWLKHQTVLGNAMKYFHSSNKIDPDSFKSVAYDVKDEVAHIQLNRPHVLNAIDMHMPGEIQDAVKLANWDENVKVLVLSGKDGVFCSGYDLKIFAEPERGTTPFSQTMPWDPYLDFSLMSECTFAFMSLWRSLKPVVCKIEKYAIAGGSDIALCCDNIFMADDAVIGYPPARVWGCPTTAMWVYRIGLEKAKYMLFTGDLINGVEAEKIGLVGKSVQADKLDDTVNNFVDRIKSVPTNQLFFQKQVINQAVEQMGLFASQRLASVFDGMTRHSPEGAAFQERTNQVGFKQAVKERDMGTRKWKK</sequence>
<reference evidence="3 4" key="1">
    <citation type="submission" date="2025-04" db="UniProtKB">
        <authorList>
            <consortium name="RefSeq"/>
        </authorList>
    </citation>
    <scope>IDENTIFICATION</scope>
    <source>
        <tissue evidence="3 4">Gonads</tissue>
    </source>
</reference>
<dbReference type="NCBIfam" id="NF006128">
    <property type="entry name" value="PRK08272.1"/>
    <property type="match status" value="1"/>
</dbReference>
<protein>
    <submittedName>
        <fullName evidence="3 4">Probable enoyl-CoA hydratase, mitochondrial</fullName>
    </submittedName>
</protein>
<dbReference type="STRING" id="7574.A0A1S3HM51"/>
<evidence type="ECO:0000256" key="1">
    <source>
        <dbReference type="ARBA" id="ARBA00005254"/>
    </source>
</evidence>
<dbReference type="GeneID" id="106156035"/>
<name>A0A1S3HM51_LINAN</name>
<evidence type="ECO:0000313" key="4">
    <source>
        <dbReference type="RefSeq" id="XP_013386561.1"/>
    </source>
</evidence>
<evidence type="ECO:0000313" key="3">
    <source>
        <dbReference type="RefSeq" id="XP_013386560.1"/>
    </source>
</evidence>
<organism evidence="2 4">
    <name type="scientific">Lingula anatina</name>
    <name type="common">Brachiopod</name>
    <name type="synonym">Lingula unguis</name>
    <dbReference type="NCBI Taxonomy" id="7574"/>
    <lineage>
        <taxon>Eukaryota</taxon>
        <taxon>Metazoa</taxon>
        <taxon>Spiralia</taxon>
        <taxon>Lophotrochozoa</taxon>
        <taxon>Brachiopoda</taxon>
        <taxon>Linguliformea</taxon>
        <taxon>Lingulata</taxon>
        <taxon>Lingulida</taxon>
        <taxon>Linguloidea</taxon>
        <taxon>Lingulidae</taxon>
        <taxon>Lingula</taxon>
    </lineage>
</organism>
<dbReference type="OrthoDB" id="448450at2759"/>
<comment type="similarity">
    <text evidence="1">Belongs to the enoyl-CoA hydratase/isomerase family.</text>
</comment>
<dbReference type="SUPFAM" id="SSF52096">
    <property type="entry name" value="ClpP/crotonase"/>
    <property type="match status" value="1"/>
</dbReference>
<accession>A0A1S3HM51</accession>
<gene>
    <name evidence="3 4" type="primary">LOC106156035</name>
</gene>